<proteinExistence type="predicted"/>
<evidence type="ECO:0000313" key="2">
    <source>
        <dbReference type="Proteomes" id="UP000033035"/>
    </source>
</evidence>
<accession>A0A0F5IUZ1</accession>
<name>A0A0F5IUZ1_9BACT</name>
<dbReference type="STRING" id="1203610.HMPREF1536_04435"/>
<sequence length="177" mass="21051">MAYGLLCRTGKGKPFPDWPGFMYKVIKELLGEKPSGRKFRKKTERMAPEERAFYVKAVYDAAFCDWVEMTDEYRTFVLIFVCSDWARSADYLRTHTVLGKLAFPLREPLMLRRLLTLLETYEKDFDFNSMHLAFICFLAFGFDGNLQYFSCKLRNDRADRDDIEDLENMRKWAEKRK</sequence>
<dbReference type="HOGENOM" id="CLU_129828_0_0_10"/>
<organism evidence="1 2">
    <name type="scientific">Parabacteroides gordonii MS-1 = DSM 23371</name>
    <dbReference type="NCBI Taxonomy" id="1203610"/>
    <lineage>
        <taxon>Bacteria</taxon>
        <taxon>Pseudomonadati</taxon>
        <taxon>Bacteroidota</taxon>
        <taxon>Bacteroidia</taxon>
        <taxon>Bacteroidales</taxon>
        <taxon>Tannerellaceae</taxon>
        <taxon>Parabacteroides</taxon>
    </lineage>
</organism>
<dbReference type="AlphaFoldDB" id="A0A0F5IUZ1"/>
<dbReference type="Proteomes" id="UP000033035">
    <property type="component" value="Unassembled WGS sequence"/>
</dbReference>
<reference evidence="1 2" key="1">
    <citation type="submission" date="2013-04" db="EMBL/GenBank/DDBJ databases">
        <title>The Genome Sequence of Parabacteroides gordonii DSM 23371.</title>
        <authorList>
            <consortium name="The Broad Institute Genomics Platform"/>
            <person name="Earl A."/>
            <person name="Ward D."/>
            <person name="Feldgarden M."/>
            <person name="Gevers D."/>
            <person name="Martens E."/>
            <person name="Sakamoto M."/>
            <person name="Benno Y."/>
            <person name="Suzuki N."/>
            <person name="Matsunaga N."/>
            <person name="Koshihara K."/>
            <person name="Seki M."/>
            <person name="Komiya H."/>
            <person name="Walker B."/>
            <person name="Young S."/>
            <person name="Zeng Q."/>
            <person name="Gargeya S."/>
            <person name="Fitzgerald M."/>
            <person name="Haas B."/>
            <person name="Abouelleil A."/>
            <person name="Allen A.W."/>
            <person name="Alvarado L."/>
            <person name="Arachchi H.M."/>
            <person name="Berlin A.M."/>
            <person name="Chapman S.B."/>
            <person name="Gainer-Dewar J."/>
            <person name="Goldberg J."/>
            <person name="Griggs A."/>
            <person name="Gujja S."/>
            <person name="Hansen M."/>
            <person name="Howarth C."/>
            <person name="Imamovic A."/>
            <person name="Ireland A."/>
            <person name="Larimer J."/>
            <person name="McCowan C."/>
            <person name="Murphy C."/>
            <person name="Pearson M."/>
            <person name="Poon T.W."/>
            <person name="Priest M."/>
            <person name="Roberts A."/>
            <person name="Saif S."/>
            <person name="Shea T."/>
            <person name="Sisk P."/>
            <person name="Sykes S."/>
            <person name="Wortman J."/>
            <person name="Nusbaum C."/>
            <person name="Birren B."/>
        </authorList>
    </citation>
    <scope>NUCLEOTIDE SEQUENCE [LARGE SCALE GENOMIC DNA]</scope>
    <source>
        <strain evidence="1 2">MS-1</strain>
    </source>
</reference>
<protein>
    <submittedName>
        <fullName evidence="1">Uncharacterized protein</fullName>
    </submittedName>
</protein>
<evidence type="ECO:0000313" key="1">
    <source>
        <dbReference type="EMBL" id="KKB49371.1"/>
    </source>
</evidence>
<dbReference type="EMBL" id="AQHW01000025">
    <property type="protein sequence ID" value="KKB49371.1"/>
    <property type="molecule type" value="Genomic_DNA"/>
</dbReference>
<comment type="caution">
    <text evidence="1">The sequence shown here is derived from an EMBL/GenBank/DDBJ whole genome shotgun (WGS) entry which is preliminary data.</text>
</comment>
<keyword evidence="2" id="KW-1185">Reference proteome</keyword>
<dbReference type="PATRIC" id="fig|1203610.3.peg.4517"/>
<gene>
    <name evidence="1" type="ORF">HMPREF1536_04435</name>
</gene>